<feature type="transmembrane region" description="Helical" evidence="1">
    <location>
        <begin position="5"/>
        <end position="28"/>
    </location>
</feature>
<keyword evidence="1" id="KW-0472">Membrane</keyword>
<sequence>MTRIFIYIIGFLLLSSGMIHSLIFMNLIPSGNTTAEYIKYLFSHTETYGIPIGALFIHLSTLKYPWRERHVKS</sequence>
<gene>
    <name evidence="2" type="ORF">KP77_15710</name>
</gene>
<dbReference type="Proteomes" id="UP000031950">
    <property type="component" value="Unassembled WGS sequence"/>
</dbReference>
<feature type="transmembrane region" description="Helical" evidence="1">
    <location>
        <begin position="48"/>
        <end position="66"/>
    </location>
</feature>
<organism evidence="2 3">
    <name type="scientific">Jeotgalibacillus alimentarius</name>
    <dbReference type="NCBI Taxonomy" id="135826"/>
    <lineage>
        <taxon>Bacteria</taxon>
        <taxon>Bacillati</taxon>
        <taxon>Bacillota</taxon>
        <taxon>Bacilli</taxon>
        <taxon>Bacillales</taxon>
        <taxon>Caryophanaceae</taxon>
        <taxon>Jeotgalibacillus</taxon>
    </lineage>
</organism>
<dbReference type="PATRIC" id="fig|135826.4.peg.1566"/>
<keyword evidence="3" id="KW-1185">Reference proteome</keyword>
<keyword evidence="1" id="KW-0812">Transmembrane</keyword>
<accession>A0A0C2W0P1</accession>
<reference evidence="2 3" key="1">
    <citation type="submission" date="2015-01" db="EMBL/GenBank/DDBJ databases">
        <title>Genome sequence of Jeotgalibacillus alimentarius.</title>
        <authorList>
            <person name="Goh K.M."/>
            <person name="Chan K.-G."/>
            <person name="Yaakop A.S."/>
            <person name="Ee R."/>
            <person name="Gan H.M."/>
            <person name="Chan C.S."/>
        </authorList>
    </citation>
    <scope>NUCLEOTIDE SEQUENCE [LARGE SCALE GENOMIC DNA]</scope>
    <source>
        <strain evidence="2 3">YKJ-13</strain>
    </source>
</reference>
<evidence type="ECO:0000313" key="2">
    <source>
        <dbReference type="EMBL" id="KIL50196.1"/>
    </source>
</evidence>
<dbReference type="STRING" id="135826.KP77_15710"/>
<dbReference type="InterPro" id="IPR058887">
    <property type="entry name" value="YuzI-like"/>
</dbReference>
<dbReference type="Pfam" id="PF26135">
    <property type="entry name" value="YuzI"/>
    <property type="match status" value="1"/>
</dbReference>
<dbReference type="EMBL" id="JXRQ01000017">
    <property type="protein sequence ID" value="KIL50196.1"/>
    <property type="molecule type" value="Genomic_DNA"/>
</dbReference>
<keyword evidence="1" id="KW-1133">Transmembrane helix</keyword>
<name>A0A0C2W0P1_9BACL</name>
<protein>
    <submittedName>
        <fullName evidence="2">Uncharacterized protein</fullName>
    </submittedName>
</protein>
<evidence type="ECO:0000313" key="3">
    <source>
        <dbReference type="Proteomes" id="UP000031950"/>
    </source>
</evidence>
<comment type="caution">
    <text evidence="2">The sequence shown here is derived from an EMBL/GenBank/DDBJ whole genome shotgun (WGS) entry which is preliminary data.</text>
</comment>
<evidence type="ECO:0000256" key="1">
    <source>
        <dbReference type="SAM" id="Phobius"/>
    </source>
</evidence>
<dbReference type="AlphaFoldDB" id="A0A0C2W0P1"/>
<proteinExistence type="predicted"/>